<evidence type="ECO:0000313" key="4">
    <source>
        <dbReference type="EMBL" id="QEL09699.1"/>
    </source>
</evidence>
<dbReference type="SUPFAM" id="SSF75445">
    <property type="entry name" value="D-ribose-5-phosphate isomerase (RpiA), lid domain"/>
    <property type="match status" value="1"/>
</dbReference>
<sequence length="227" mass="24759">MTSRHQDEMKRAVAQAALDEIRAQLDRQTVLGVGSGSTVNHFIDLLGDYRHYFDGAVASSEASAERLRRNGITVLDLNSVGPLPLYIDGADEIDDDFCMIKGGGAALTREKIVAACSEHFICIADQTKRVPQLGTFPLPIEVIPMARSHVARQTVLLGFDPVYREGVITDNGNQILDLHSLMIEDPGAMETRLNDITGLVTNGIFAHRGADTLLLGTELGVERHVRL</sequence>
<dbReference type="NCBIfam" id="NF001924">
    <property type="entry name" value="PRK00702.1"/>
    <property type="match status" value="1"/>
</dbReference>
<keyword evidence="2 3" id="KW-0413">Isomerase</keyword>
<dbReference type="GO" id="GO:0005829">
    <property type="term" value="C:cytosol"/>
    <property type="evidence" value="ECO:0007669"/>
    <property type="project" value="TreeGrafter"/>
</dbReference>
<reference evidence="4 5" key="1">
    <citation type="submission" date="2019-08" db="EMBL/GenBank/DDBJ databases">
        <title>Complete genome sequence of Kushneria sp. YCWA18, a halophilic phosphate-solubilizing bacterium isolated from Daqiao saltern in China.</title>
        <authorList>
            <person name="Du G.-X."/>
            <person name="Qu L.-Y."/>
        </authorList>
    </citation>
    <scope>NUCLEOTIDE SEQUENCE [LARGE SCALE GENOMIC DNA]</scope>
    <source>
        <strain evidence="4 5">YCWA18</strain>
    </source>
</reference>
<dbReference type="PANTHER" id="PTHR11934:SF0">
    <property type="entry name" value="RIBOSE-5-PHOSPHATE ISOMERASE"/>
    <property type="match status" value="1"/>
</dbReference>
<dbReference type="KEGG" id="kuy:FY550_00195"/>
<dbReference type="GO" id="GO:0009052">
    <property type="term" value="P:pentose-phosphate shunt, non-oxidative branch"/>
    <property type="evidence" value="ECO:0007669"/>
    <property type="project" value="UniProtKB-UniRule"/>
</dbReference>
<dbReference type="OrthoDB" id="5870696at2"/>
<dbReference type="GO" id="GO:0004751">
    <property type="term" value="F:ribose-5-phosphate isomerase activity"/>
    <property type="evidence" value="ECO:0007669"/>
    <property type="project" value="UniProtKB-UniRule"/>
</dbReference>
<dbReference type="FunFam" id="3.40.50.1360:FF:000001">
    <property type="entry name" value="Ribose-5-phosphate isomerase A"/>
    <property type="match status" value="1"/>
</dbReference>
<dbReference type="InterPro" id="IPR020672">
    <property type="entry name" value="Ribose5P_isomerase_typA_subgr"/>
</dbReference>
<dbReference type="CDD" id="cd01398">
    <property type="entry name" value="RPI_A"/>
    <property type="match status" value="1"/>
</dbReference>
<evidence type="ECO:0000313" key="5">
    <source>
        <dbReference type="Proteomes" id="UP000322553"/>
    </source>
</evidence>
<feature type="binding site" evidence="3">
    <location>
        <begin position="101"/>
        <end position="104"/>
    </location>
    <ligand>
        <name>substrate</name>
    </ligand>
</feature>
<proteinExistence type="inferred from homology"/>
<dbReference type="Gene3D" id="3.30.70.260">
    <property type="match status" value="1"/>
</dbReference>
<feature type="binding site" evidence="3">
    <location>
        <begin position="88"/>
        <end position="91"/>
    </location>
    <ligand>
        <name>substrate</name>
    </ligand>
</feature>
<dbReference type="STRING" id="657387.BH688_13215"/>
<feature type="active site" description="Proton acceptor" evidence="3">
    <location>
        <position position="110"/>
    </location>
</feature>
<protein>
    <recommendedName>
        <fullName evidence="3">Ribose-5-phosphate isomerase A</fullName>
        <ecNumber evidence="3">5.3.1.6</ecNumber>
    </recommendedName>
    <alternativeName>
        <fullName evidence="3">Phosphoriboisomerase A</fullName>
        <shortName evidence="3">PRI</shortName>
    </alternativeName>
</protein>
<dbReference type="AlphaFoldDB" id="A0A1S1NTJ7"/>
<accession>A0A1S1NTJ7</accession>
<comment type="subunit">
    <text evidence="3">Homodimer.</text>
</comment>
<comment type="pathway">
    <text evidence="3">Carbohydrate degradation; pentose phosphate pathway; D-ribose 5-phosphate from D-ribulose 5-phosphate (non-oxidative stage): step 1/1.</text>
</comment>
<dbReference type="PANTHER" id="PTHR11934">
    <property type="entry name" value="RIBOSE-5-PHOSPHATE ISOMERASE"/>
    <property type="match status" value="1"/>
</dbReference>
<evidence type="ECO:0000256" key="3">
    <source>
        <dbReference type="HAMAP-Rule" id="MF_00170"/>
    </source>
</evidence>
<feature type="binding site" evidence="3">
    <location>
        <begin position="35"/>
        <end position="38"/>
    </location>
    <ligand>
        <name>substrate</name>
    </ligand>
</feature>
<dbReference type="GO" id="GO:0006014">
    <property type="term" value="P:D-ribose metabolic process"/>
    <property type="evidence" value="ECO:0007669"/>
    <property type="project" value="TreeGrafter"/>
</dbReference>
<dbReference type="Proteomes" id="UP000322553">
    <property type="component" value="Chromosome"/>
</dbReference>
<dbReference type="SUPFAM" id="SSF100950">
    <property type="entry name" value="NagB/RpiA/CoA transferase-like"/>
    <property type="match status" value="1"/>
</dbReference>
<comment type="catalytic activity">
    <reaction evidence="1 3">
        <text>aldehydo-D-ribose 5-phosphate = D-ribulose 5-phosphate</text>
        <dbReference type="Rhea" id="RHEA:14657"/>
        <dbReference type="ChEBI" id="CHEBI:58121"/>
        <dbReference type="ChEBI" id="CHEBI:58273"/>
        <dbReference type="EC" id="5.3.1.6"/>
    </reaction>
</comment>
<dbReference type="HAMAP" id="MF_00170">
    <property type="entry name" value="Rib_5P_isom_A"/>
    <property type="match status" value="1"/>
</dbReference>
<dbReference type="UniPathway" id="UPA00115">
    <property type="reaction ID" value="UER00412"/>
</dbReference>
<comment type="function">
    <text evidence="3">Catalyzes the reversible conversion of ribose-5-phosphate to ribulose 5-phosphate.</text>
</comment>
<gene>
    <name evidence="3 4" type="primary">rpiA</name>
    <name evidence="4" type="ORF">FY550_00195</name>
</gene>
<keyword evidence="5" id="KW-1185">Reference proteome</keyword>
<name>A0A1S1NTJ7_9GAMM</name>
<dbReference type="Pfam" id="PF06026">
    <property type="entry name" value="Rib_5-P_isom_A"/>
    <property type="match status" value="1"/>
</dbReference>
<dbReference type="InterPro" id="IPR037171">
    <property type="entry name" value="NagB/RpiA_transferase-like"/>
</dbReference>
<evidence type="ECO:0000256" key="1">
    <source>
        <dbReference type="ARBA" id="ARBA00001713"/>
    </source>
</evidence>
<dbReference type="InterPro" id="IPR004788">
    <property type="entry name" value="Ribose5P_isomerase_type_A"/>
</dbReference>
<dbReference type="EC" id="5.3.1.6" evidence="3"/>
<dbReference type="Gene3D" id="3.40.50.1360">
    <property type="match status" value="1"/>
</dbReference>
<dbReference type="RefSeq" id="WP_070980320.1">
    <property type="nucleotide sequence ID" value="NZ_CP043420.1"/>
</dbReference>
<dbReference type="EMBL" id="CP043420">
    <property type="protein sequence ID" value="QEL09699.1"/>
    <property type="molecule type" value="Genomic_DNA"/>
</dbReference>
<organism evidence="4 5">
    <name type="scientific">Kushneria phosphatilytica</name>
    <dbReference type="NCBI Taxonomy" id="657387"/>
    <lineage>
        <taxon>Bacteria</taxon>
        <taxon>Pseudomonadati</taxon>
        <taxon>Pseudomonadota</taxon>
        <taxon>Gammaproteobacteria</taxon>
        <taxon>Oceanospirillales</taxon>
        <taxon>Halomonadaceae</taxon>
        <taxon>Kushneria</taxon>
    </lineage>
</organism>
<feature type="binding site" evidence="3">
    <location>
        <position position="128"/>
    </location>
    <ligand>
        <name>substrate</name>
    </ligand>
</feature>
<dbReference type="NCBIfam" id="TIGR00021">
    <property type="entry name" value="rpiA"/>
    <property type="match status" value="1"/>
</dbReference>
<comment type="similarity">
    <text evidence="3">Belongs to the ribose 5-phosphate isomerase family.</text>
</comment>
<evidence type="ECO:0000256" key="2">
    <source>
        <dbReference type="ARBA" id="ARBA00023235"/>
    </source>
</evidence>